<dbReference type="PROSITE" id="PS50013">
    <property type="entry name" value="CHROMO_2"/>
    <property type="match status" value="1"/>
</dbReference>
<name>A0A8H5FQE6_9AGAR</name>
<dbReference type="Pfam" id="PF18723">
    <property type="entry name" value="HMUDK_hel"/>
    <property type="match status" value="1"/>
</dbReference>
<dbReference type="InterPro" id="IPR040684">
    <property type="entry name" value="HMUDK_hel"/>
</dbReference>
<dbReference type="SMART" id="SM00298">
    <property type="entry name" value="CHROMO"/>
    <property type="match status" value="1"/>
</dbReference>
<evidence type="ECO:0000313" key="5">
    <source>
        <dbReference type="Proteomes" id="UP000559027"/>
    </source>
</evidence>
<dbReference type="InterPro" id="IPR051219">
    <property type="entry name" value="Heterochromatin_chromo-domain"/>
</dbReference>
<dbReference type="InterPro" id="IPR023780">
    <property type="entry name" value="Chromo_domain"/>
</dbReference>
<gene>
    <name evidence="4" type="ORF">D9756_010887</name>
</gene>
<proteinExistence type="predicted"/>
<dbReference type="Proteomes" id="UP000559027">
    <property type="component" value="Unassembled WGS sequence"/>
</dbReference>
<feature type="domain" description="Chromo" evidence="3">
    <location>
        <begin position="408"/>
        <end position="465"/>
    </location>
</feature>
<organism evidence="4 5">
    <name type="scientific">Leucocoprinus leucothites</name>
    <dbReference type="NCBI Taxonomy" id="201217"/>
    <lineage>
        <taxon>Eukaryota</taxon>
        <taxon>Fungi</taxon>
        <taxon>Dikarya</taxon>
        <taxon>Basidiomycota</taxon>
        <taxon>Agaricomycotina</taxon>
        <taxon>Agaricomycetes</taxon>
        <taxon>Agaricomycetidae</taxon>
        <taxon>Agaricales</taxon>
        <taxon>Agaricineae</taxon>
        <taxon>Agaricaceae</taxon>
        <taxon>Leucocoprinus</taxon>
    </lineage>
</organism>
<comment type="caution">
    <text evidence="4">The sequence shown here is derived from an EMBL/GenBank/DDBJ whole genome shotgun (WGS) entry which is preliminary data.</text>
</comment>
<comment type="subcellular location">
    <subcellularLocation>
        <location evidence="1">Nucleus</location>
    </subcellularLocation>
</comment>
<dbReference type="Pfam" id="PF00385">
    <property type="entry name" value="Chromo"/>
    <property type="match status" value="1"/>
</dbReference>
<dbReference type="SUPFAM" id="SSF54160">
    <property type="entry name" value="Chromo domain-like"/>
    <property type="match status" value="1"/>
</dbReference>
<dbReference type="EMBL" id="JAACJO010000039">
    <property type="protein sequence ID" value="KAF5345805.1"/>
    <property type="molecule type" value="Genomic_DNA"/>
</dbReference>
<evidence type="ECO:0000313" key="4">
    <source>
        <dbReference type="EMBL" id="KAF5345805.1"/>
    </source>
</evidence>
<dbReference type="GO" id="GO:0005634">
    <property type="term" value="C:nucleus"/>
    <property type="evidence" value="ECO:0007669"/>
    <property type="project" value="UniProtKB-SubCell"/>
</dbReference>
<sequence length="465" mass="53719">MPVFRAHDAASDDSYPIPTPLSWTPVSSRASSRTLAEPYTILPKEKRQEKLKQVTNATVDARETITISGVTLTPTVVFDTFWKFAAERKALDDRRRAGGPWPWTEDPILQSYFFCNTFRVLDKQSQYIIREVIEKGSQKPEEVAFRVILYNLFTRIETWELLRDEVGPLEWAKYNRNKYVAVLREAKDAGKPLYTGAFQKPAPKFEHSAGYVNHLILLEVFMDNELHKKCISAWNMADVYEWLVSFPSMGEFSTYQLMLNLSYSKVLNFHRNDFVVPGPGASSGLTKMFGKSAMAAAISANPDFEVEAIRWLTDNQKYHFERLGLEPPVLGPQKLPMDVADIEHTLCEVDKYSREAHPSFKGKRKELWRKYETRTSLPKAVFPKAWKHPARNTPRIRENKRLVVEKRYSVSRIKTHRDTKNGREYLVHWWGYPDSDDTWEPEATLEDDAKGAVEDYRAKLKGKGK</sequence>
<dbReference type="InterPro" id="IPR016197">
    <property type="entry name" value="Chromo-like_dom_sf"/>
</dbReference>
<evidence type="ECO:0000259" key="3">
    <source>
        <dbReference type="PROSITE" id="PS50013"/>
    </source>
</evidence>
<dbReference type="AlphaFoldDB" id="A0A8H5FQE6"/>
<keyword evidence="5" id="KW-1185">Reference proteome</keyword>
<accession>A0A8H5FQE6</accession>
<dbReference type="PANTHER" id="PTHR22812">
    <property type="entry name" value="CHROMOBOX PROTEIN"/>
    <property type="match status" value="1"/>
</dbReference>
<keyword evidence="2" id="KW-0539">Nucleus</keyword>
<evidence type="ECO:0000256" key="1">
    <source>
        <dbReference type="ARBA" id="ARBA00004123"/>
    </source>
</evidence>
<reference evidence="4 5" key="1">
    <citation type="journal article" date="2020" name="ISME J.">
        <title>Uncovering the hidden diversity of litter-decomposition mechanisms in mushroom-forming fungi.</title>
        <authorList>
            <person name="Floudas D."/>
            <person name="Bentzer J."/>
            <person name="Ahren D."/>
            <person name="Johansson T."/>
            <person name="Persson P."/>
            <person name="Tunlid A."/>
        </authorList>
    </citation>
    <scope>NUCLEOTIDE SEQUENCE [LARGE SCALE GENOMIC DNA]</scope>
    <source>
        <strain evidence="4 5">CBS 146.42</strain>
    </source>
</reference>
<dbReference type="Gene3D" id="2.40.50.40">
    <property type="match status" value="1"/>
</dbReference>
<dbReference type="CDD" id="cd00024">
    <property type="entry name" value="CD_CSD"/>
    <property type="match status" value="1"/>
</dbReference>
<protein>
    <recommendedName>
        <fullName evidence="3">Chromo domain-containing protein</fullName>
    </recommendedName>
</protein>
<dbReference type="InterPro" id="IPR000953">
    <property type="entry name" value="Chromo/chromo_shadow_dom"/>
</dbReference>
<evidence type="ECO:0000256" key="2">
    <source>
        <dbReference type="ARBA" id="ARBA00023242"/>
    </source>
</evidence>
<dbReference type="GO" id="GO:0006338">
    <property type="term" value="P:chromatin remodeling"/>
    <property type="evidence" value="ECO:0007669"/>
    <property type="project" value="UniProtKB-ARBA"/>
</dbReference>